<dbReference type="OrthoDB" id="6420902at2"/>
<evidence type="ECO:0000313" key="1">
    <source>
        <dbReference type="EMBL" id="POP43431.1"/>
    </source>
</evidence>
<dbReference type="GO" id="GO:0071468">
    <property type="term" value="P:cellular response to acidic pH"/>
    <property type="evidence" value="ECO:0007669"/>
    <property type="project" value="InterPro"/>
</dbReference>
<gene>
    <name evidence="2" type="ORF">CHU32_10155</name>
    <name evidence="1" type="ORF">CHU33_16270</name>
</gene>
<dbReference type="EMBL" id="PQGD01000007">
    <property type="protein sequence ID" value="POP48946.1"/>
    <property type="molecule type" value="Genomic_DNA"/>
</dbReference>
<proteinExistence type="predicted"/>
<evidence type="ECO:0000313" key="2">
    <source>
        <dbReference type="EMBL" id="POP48946.1"/>
    </source>
</evidence>
<dbReference type="NCBIfam" id="NF040640">
    <property type="entry name" value="YcgZ_fam"/>
    <property type="match status" value="1"/>
</dbReference>
<dbReference type="Gene3D" id="1.20.5.5260">
    <property type="match status" value="1"/>
</dbReference>
<dbReference type="RefSeq" id="WP_103677124.1">
    <property type="nucleotide sequence ID" value="NZ_PQGD01000007.1"/>
</dbReference>
<dbReference type="Proteomes" id="UP000247005">
    <property type="component" value="Unassembled WGS sequence"/>
</dbReference>
<evidence type="ECO:0000313" key="4">
    <source>
        <dbReference type="Proteomes" id="UP000247005"/>
    </source>
</evidence>
<reference evidence="3 4" key="1">
    <citation type="submission" date="2018-01" db="EMBL/GenBank/DDBJ databases">
        <title>Superficieibacter electus gen. nov., sp. nov., an extended-spectrum beta-lactamase possessing member of the Enterobacteriaceae family, isolated from intensive care unit surfaces.</title>
        <authorList>
            <person name="Potter R.F."/>
            <person name="D'Souza A.W."/>
        </authorList>
    </citation>
    <scope>NUCLEOTIDE SEQUENCE [LARGE SCALE GENOMIC DNA]</scope>
    <source>
        <strain evidence="2 4">BP-1</strain>
        <strain evidence="1 3">BP-2</strain>
    </source>
</reference>
<dbReference type="InterPro" id="IPR024753">
    <property type="entry name" value="AriR"/>
</dbReference>
<organism evidence="2 4">
    <name type="scientific">Superficieibacter electus</name>
    <dbReference type="NCBI Taxonomy" id="2022662"/>
    <lineage>
        <taxon>Bacteria</taxon>
        <taxon>Pseudomonadati</taxon>
        <taxon>Pseudomonadota</taxon>
        <taxon>Gammaproteobacteria</taxon>
        <taxon>Enterobacterales</taxon>
        <taxon>Enterobacteriaceae</taxon>
        <taxon>Superficieibacter</taxon>
    </lineage>
</organism>
<protein>
    <submittedName>
        <fullName evidence="2">Two-component-system connector protein YcgZ</fullName>
    </submittedName>
</protein>
<sequence>MQQITPPQVTSSHLTALFTHAALPSQQQTLGAIVVDVLCSGRTLNRKAICLKLLARLEQAATREEEQHYQELIGLLFRN</sequence>
<name>A0A2P5GQY5_9ENTR</name>
<dbReference type="AlphaFoldDB" id="A0A2P5GQY5"/>
<keyword evidence="3" id="KW-1185">Reference proteome</keyword>
<dbReference type="Pfam" id="PF10798">
    <property type="entry name" value="YmgB"/>
    <property type="match status" value="1"/>
</dbReference>
<dbReference type="Proteomes" id="UP000237073">
    <property type="component" value="Unassembled WGS sequence"/>
</dbReference>
<evidence type="ECO:0000313" key="3">
    <source>
        <dbReference type="Proteomes" id="UP000237073"/>
    </source>
</evidence>
<comment type="caution">
    <text evidence="2">The sequence shown here is derived from an EMBL/GenBank/DDBJ whole genome shotgun (WGS) entry which is preliminary data.</text>
</comment>
<accession>A0A2P5GQY5</accession>
<dbReference type="EMBL" id="PQGE01000014">
    <property type="protein sequence ID" value="POP43431.1"/>
    <property type="molecule type" value="Genomic_DNA"/>
</dbReference>